<feature type="domain" description="Alpha/beta hydrolase fold-3" evidence="1">
    <location>
        <begin position="44"/>
        <end position="157"/>
    </location>
</feature>
<accession>A0A2I2GRN8</accession>
<dbReference type="Gene3D" id="3.40.50.1820">
    <property type="entry name" value="alpha/beta hydrolase"/>
    <property type="match status" value="1"/>
</dbReference>
<dbReference type="Pfam" id="PF07859">
    <property type="entry name" value="Abhydrolase_3"/>
    <property type="match status" value="1"/>
</dbReference>
<dbReference type="RefSeq" id="XP_024710841.1">
    <property type="nucleotide sequence ID" value="XM_024850532.1"/>
</dbReference>
<gene>
    <name evidence="2" type="ORF">P170DRAFT_443299</name>
</gene>
<name>A0A2I2GRN8_9EURO</name>
<proteinExistence type="predicted"/>
<keyword evidence="3" id="KW-1185">Reference proteome</keyword>
<dbReference type="VEuPathDB" id="FungiDB:P170DRAFT_443299"/>
<dbReference type="SUPFAM" id="SSF53474">
    <property type="entry name" value="alpha/beta-Hydrolases"/>
    <property type="match status" value="1"/>
</dbReference>
<dbReference type="GeneID" id="36558231"/>
<evidence type="ECO:0000313" key="3">
    <source>
        <dbReference type="Proteomes" id="UP000234275"/>
    </source>
</evidence>
<dbReference type="PANTHER" id="PTHR23024:SF24">
    <property type="entry name" value="ALPHA_BETA HYDROLASE FOLD-3 DOMAIN-CONTAINING PROTEIN"/>
    <property type="match status" value="1"/>
</dbReference>
<dbReference type="EMBL" id="MSFO01000001">
    <property type="protein sequence ID" value="PLB55539.1"/>
    <property type="molecule type" value="Genomic_DNA"/>
</dbReference>
<protein>
    <submittedName>
        <fullName evidence="2">Putative polyketide synthase</fullName>
    </submittedName>
</protein>
<evidence type="ECO:0000259" key="1">
    <source>
        <dbReference type="Pfam" id="PF07859"/>
    </source>
</evidence>
<dbReference type="PANTHER" id="PTHR23024">
    <property type="entry name" value="ARYLACETAMIDE DEACETYLASE"/>
    <property type="match status" value="1"/>
</dbReference>
<dbReference type="OrthoDB" id="19653at2759"/>
<dbReference type="InterPro" id="IPR013094">
    <property type="entry name" value="AB_hydrolase_3"/>
</dbReference>
<dbReference type="Proteomes" id="UP000234275">
    <property type="component" value="Unassembled WGS sequence"/>
</dbReference>
<dbReference type="STRING" id="1392250.A0A2I2GRN8"/>
<dbReference type="GO" id="GO:0016787">
    <property type="term" value="F:hydrolase activity"/>
    <property type="evidence" value="ECO:0007669"/>
    <property type="project" value="InterPro"/>
</dbReference>
<organism evidence="2 3">
    <name type="scientific">Aspergillus steynii IBT 23096</name>
    <dbReference type="NCBI Taxonomy" id="1392250"/>
    <lineage>
        <taxon>Eukaryota</taxon>
        <taxon>Fungi</taxon>
        <taxon>Dikarya</taxon>
        <taxon>Ascomycota</taxon>
        <taxon>Pezizomycotina</taxon>
        <taxon>Eurotiomycetes</taxon>
        <taxon>Eurotiomycetidae</taxon>
        <taxon>Eurotiales</taxon>
        <taxon>Aspergillaceae</taxon>
        <taxon>Aspergillus</taxon>
        <taxon>Aspergillus subgen. Circumdati</taxon>
    </lineage>
</organism>
<dbReference type="AlphaFoldDB" id="A0A2I2GRN8"/>
<reference evidence="2 3" key="1">
    <citation type="submission" date="2016-12" db="EMBL/GenBank/DDBJ databases">
        <title>The genomes of Aspergillus section Nigri reveals drivers in fungal speciation.</title>
        <authorList>
            <consortium name="DOE Joint Genome Institute"/>
            <person name="Vesth T.C."/>
            <person name="Nybo J."/>
            <person name="Theobald S."/>
            <person name="Brandl J."/>
            <person name="Frisvad J.C."/>
            <person name="Nielsen K.F."/>
            <person name="Lyhne E.K."/>
            <person name="Kogle M.E."/>
            <person name="Kuo A."/>
            <person name="Riley R."/>
            <person name="Clum A."/>
            <person name="Nolan M."/>
            <person name="Lipzen A."/>
            <person name="Salamov A."/>
            <person name="Henrissat B."/>
            <person name="Wiebenga A."/>
            <person name="De Vries R.P."/>
            <person name="Grigoriev I.V."/>
            <person name="Mortensen U.H."/>
            <person name="Andersen M.R."/>
            <person name="Baker S.E."/>
        </authorList>
    </citation>
    <scope>NUCLEOTIDE SEQUENCE [LARGE SCALE GENOMIC DNA]</scope>
    <source>
        <strain evidence="2 3">IBT 23096</strain>
    </source>
</reference>
<comment type="caution">
    <text evidence="2">The sequence shown here is derived from an EMBL/GenBank/DDBJ whole genome shotgun (WGS) entry which is preliminary data.</text>
</comment>
<dbReference type="InterPro" id="IPR029058">
    <property type="entry name" value="AB_hydrolase_fold"/>
</dbReference>
<sequence>MSNKFAPFDRVDLTYKVINGQHLDTSILTPNRLQSKPSSEYPVLVYWHGGGFIIGDRMYEGWFAPWMIELCLSNDSIIISPDYRLIPESNAADILSDVEAFWLWLRNTLPTEISTWHARPDLSRVACAGTSAGAYLAMQSSLLFPQISQIKVILSIAGSLYTDIPHYKVPGPKVILGKRPPPPRKAEMIIREYTKNMKEGVIRTSGDAVEMWEFLTCVLQQAYLPRWLGLKADDKLDVMKMMKKGREDSVVPPVCATGFVDRLKVILPNVPVLLSLQKGDHGFEVMHTVEDEWVKEGLEFMERYWP</sequence>
<dbReference type="InterPro" id="IPR050466">
    <property type="entry name" value="Carboxylest/Gibb_receptor"/>
</dbReference>
<evidence type="ECO:0000313" key="2">
    <source>
        <dbReference type="EMBL" id="PLB55539.1"/>
    </source>
</evidence>